<proteinExistence type="predicted"/>
<evidence type="ECO:0000313" key="1">
    <source>
        <dbReference type="EMBL" id="CAG8586795.1"/>
    </source>
</evidence>
<evidence type="ECO:0000313" key="2">
    <source>
        <dbReference type="Proteomes" id="UP000789525"/>
    </source>
</evidence>
<dbReference type="Proteomes" id="UP000789525">
    <property type="component" value="Unassembled WGS sequence"/>
</dbReference>
<keyword evidence="2" id="KW-1185">Reference proteome</keyword>
<dbReference type="EMBL" id="CAJVPT010012332">
    <property type="protein sequence ID" value="CAG8586795.1"/>
    <property type="molecule type" value="Genomic_DNA"/>
</dbReference>
<feature type="non-terminal residue" evidence="1">
    <location>
        <position position="1"/>
    </location>
</feature>
<name>A0ACA9MJ27_9GLOM</name>
<organism evidence="1 2">
    <name type="scientific">Acaulospora colombiana</name>
    <dbReference type="NCBI Taxonomy" id="27376"/>
    <lineage>
        <taxon>Eukaryota</taxon>
        <taxon>Fungi</taxon>
        <taxon>Fungi incertae sedis</taxon>
        <taxon>Mucoromycota</taxon>
        <taxon>Glomeromycotina</taxon>
        <taxon>Glomeromycetes</taxon>
        <taxon>Diversisporales</taxon>
        <taxon>Acaulosporaceae</taxon>
        <taxon>Acaulospora</taxon>
    </lineage>
</organism>
<reference evidence="1" key="1">
    <citation type="submission" date="2021-06" db="EMBL/GenBank/DDBJ databases">
        <authorList>
            <person name="Kallberg Y."/>
            <person name="Tangrot J."/>
            <person name="Rosling A."/>
        </authorList>
    </citation>
    <scope>NUCLEOTIDE SEQUENCE</scope>
    <source>
        <strain evidence="1">CL356</strain>
    </source>
</reference>
<sequence length="497" mass="55909">PRHPGTIVAMNNLAWTLRDRGQLEEAEKIQQQVLELQTEVLGPRHPGTIVAMNNLALTLRDRGQLEEAEKMKRQVLELQTEVLGPRHPDTIVAMNNLALTLRDRGQLEEAEKIQRQVLELQTEVLGPRHPSTIVAMNNLALTLRDRGQLEEAEKMKRQVLELRTEVLGPRHPDTIVSMNNLAWTLGDRGQLEEAEKIQRQALELLTEILGSQHPHTVIAMRNYDQILRECVKLKEAEKLEQDAVIVQSNSGHVMILVLMAFHKCSLFIDQSQVPSLSNMNMVRSGEQSGSSFHQHHKSAADQMLGFWWFRPRSMTYWRGIAIDVSPGPFILFFNITQKLPQCRVVEREDIVVESTLAIPPKETTQVSVVWSSIMDDLRNWVLRLKDMIYMSIGACSSPSFSFAKPLVLGLQGAFARRYTPNATSSRVVILQDSKEPLSVAAEGKTSSGMVELDVPGCGTRTTRVVLMVLLCIPKLGKVRKHARDGVLKNTAWLDSAL</sequence>
<protein>
    <submittedName>
        <fullName evidence="1">3132_t:CDS:1</fullName>
    </submittedName>
</protein>
<gene>
    <name evidence="1" type="ORF">ACOLOM_LOCUS6176</name>
</gene>
<accession>A0ACA9MJ27</accession>
<comment type="caution">
    <text evidence="1">The sequence shown here is derived from an EMBL/GenBank/DDBJ whole genome shotgun (WGS) entry which is preliminary data.</text>
</comment>